<evidence type="ECO:0000259" key="6">
    <source>
        <dbReference type="SMART" id="SM00382"/>
    </source>
</evidence>
<dbReference type="Pfam" id="PF22703">
    <property type="entry name" value="Cdc6_lid"/>
    <property type="match status" value="1"/>
</dbReference>
<dbReference type="CDD" id="cd00009">
    <property type="entry name" value="AAA"/>
    <property type="match status" value="1"/>
</dbReference>
<dbReference type="Proteomes" id="UP000320766">
    <property type="component" value="Unassembled WGS sequence"/>
</dbReference>
<dbReference type="GO" id="GO:0016887">
    <property type="term" value="F:ATP hydrolysis activity"/>
    <property type="evidence" value="ECO:0007669"/>
    <property type="project" value="InterPro"/>
</dbReference>
<dbReference type="InterPro" id="IPR050311">
    <property type="entry name" value="ORC1/CDC6"/>
</dbReference>
<dbReference type="InterPro" id="IPR036390">
    <property type="entry name" value="WH_DNA-bd_sf"/>
</dbReference>
<evidence type="ECO:0000256" key="1">
    <source>
        <dbReference type="ARBA" id="ARBA00006184"/>
    </source>
</evidence>
<dbReference type="InterPro" id="IPR049945">
    <property type="entry name" value="AAA_22"/>
</dbReference>
<dbReference type="Gene3D" id="1.10.8.60">
    <property type="match status" value="1"/>
</dbReference>
<dbReference type="InterPro" id="IPR055237">
    <property type="entry name" value="Cdc6_lid"/>
</dbReference>
<reference evidence="7 8" key="1">
    <citation type="journal article" date="2019" name="Nat. Microbiol.">
        <title>Wide diversity of methane and short-chain alkane metabolisms in uncultured archaea.</title>
        <authorList>
            <person name="Borrel G."/>
            <person name="Adam P.S."/>
            <person name="McKay L.J."/>
            <person name="Chen L.X."/>
            <person name="Sierra-Garcia I.N."/>
            <person name="Sieber C.M."/>
            <person name="Letourneur Q."/>
            <person name="Ghozlane A."/>
            <person name="Andersen G.L."/>
            <person name="Li W.J."/>
            <person name="Hallam S.J."/>
            <person name="Muyzer G."/>
            <person name="de Oliveira V.M."/>
            <person name="Inskeep W.P."/>
            <person name="Banfield J.F."/>
            <person name="Gribaldo S."/>
        </authorList>
    </citation>
    <scope>NUCLEOTIDE SEQUENCE [LARGE SCALE GENOMIC DNA]</scope>
    <source>
        <strain evidence="7">NM1b</strain>
    </source>
</reference>
<comment type="similarity">
    <text evidence="1 5">Belongs to the CDC6/cdc18 family.</text>
</comment>
<dbReference type="Pfam" id="PF13401">
    <property type="entry name" value="AAA_22"/>
    <property type="match status" value="1"/>
</dbReference>
<dbReference type="SUPFAM" id="SSF52540">
    <property type="entry name" value="P-loop containing nucleoside triphosphate hydrolases"/>
    <property type="match status" value="1"/>
</dbReference>
<proteinExistence type="inferred from homology"/>
<keyword evidence="3 5" id="KW-0547">Nucleotide-binding</keyword>
<gene>
    <name evidence="7" type="ORF">EF807_02260</name>
</gene>
<keyword evidence="4 5" id="KW-0067">ATP-binding</keyword>
<dbReference type="SMART" id="SM00382">
    <property type="entry name" value="AAA"/>
    <property type="match status" value="1"/>
</dbReference>
<dbReference type="GO" id="GO:0006260">
    <property type="term" value="P:DNA replication"/>
    <property type="evidence" value="ECO:0007669"/>
    <property type="project" value="UniProtKB-UniRule"/>
</dbReference>
<dbReference type="HAMAP" id="MF_01407">
    <property type="entry name" value="ORC1_type_DNA_replic_protein"/>
    <property type="match status" value="1"/>
</dbReference>
<feature type="domain" description="AAA+ ATPase" evidence="6">
    <location>
        <begin position="115"/>
        <end position="262"/>
    </location>
</feature>
<name>A0A520KXX8_9EURY</name>
<evidence type="ECO:0000256" key="3">
    <source>
        <dbReference type="ARBA" id="ARBA00022741"/>
    </source>
</evidence>
<dbReference type="SUPFAM" id="SSF46785">
    <property type="entry name" value="Winged helix' DNA-binding domain"/>
    <property type="match status" value="1"/>
</dbReference>
<dbReference type="EMBL" id="RXIL01000038">
    <property type="protein sequence ID" value="RZN71655.1"/>
    <property type="molecule type" value="Genomic_DNA"/>
</dbReference>
<dbReference type="Pfam" id="PF09079">
    <property type="entry name" value="WHD_Cdc6"/>
    <property type="match status" value="1"/>
</dbReference>
<feature type="binding site" evidence="5">
    <location>
        <position position="260"/>
    </location>
    <ligand>
        <name>ATP</name>
        <dbReference type="ChEBI" id="CHEBI:30616"/>
    </ligand>
</feature>
<evidence type="ECO:0000313" key="7">
    <source>
        <dbReference type="EMBL" id="RZN71655.1"/>
    </source>
</evidence>
<dbReference type="InterPro" id="IPR003593">
    <property type="entry name" value="AAA+_ATPase"/>
</dbReference>
<evidence type="ECO:0000256" key="5">
    <source>
        <dbReference type="HAMAP-Rule" id="MF_01407"/>
    </source>
</evidence>
<dbReference type="AlphaFoldDB" id="A0A520KXX8"/>
<evidence type="ECO:0000256" key="2">
    <source>
        <dbReference type="ARBA" id="ARBA00022705"/>
    </source>
</evidence>
<dbReference type="NCBIfam" id="TIGR02928">
    <property type="entry name" value="orc1/cdc6 family replication initiation protein"/>
    <property type="match status" value="1"/>
</dbReference>
<organism evidence="7 8">
    <name type="scientific">Candidatus Methanolliviera hydrocarbonicum</name>
    <dbReference type="NCBI Taxonomy" id="2491085"/>
    <lineage>
        <taxon>Archaea</taxon>
        <taxon>Methanobacteriati</taxon>
        <taxon>Methanobacteriota</taxon>
        <taxon>Candidatus Methanoliparia</taxon>
        <taxon>Candidatus Methanoliparales</taxon>
        <taxon>Candidatus Methanollivieraceae</taxon>
        <taxon>Candidatus Methanolliviera</taxon>
    </lineage>
</organism>
<protein>
    <recommendedName>
        <fullName evidence="5">ORC1-type DNA replication protein</fullName>
    </recommendedName>
</protein>
<dbReference type="Gene3D" id="3.40.50.300">
    <property type="entry name" value="P-loop containing nucleotide triphosphate hydrolases"/>
    <property type="match status" value="1"/>
</dbReference>
<dbReference type="Gene3D" id="1.10.10.10">
    <property type="entry name" value="Winged helix-like DNA-binding domain superfamily/Winged helix DNA-binding domain"/>
    <property type="match status" value="1"/>
</dbReference>
<evidence type="ECO:0000256" key="4">
    <source>
        <dbReference type="ARBA" id="ARBA00022840"/>
    </source>
</evidence>
<accession>A0A520KXX8</accession>
<feature type="binding site" evidence="5">
    <location>
        <position position="272"/>
    </location>
    <ligand>
        <name>ATP</name>
        <dbReference type="ChEBI" id="CHEBI:30616"/>
    </ligand>
</feature>
<sequence>MVRYIFTTFNTREHTQKKNIRFTIVSKKQNLFIPFLNIVTGCDKVSNDISTSTISESITRKEKEYLSETKKSGIKKVILNNGVFSPNFLPNNISHRKQEIEHLLEHFLPTRFQKYCSDLSLYGVTGCGKTLVMKILKDALSEGVENTFYVFVSCEVNSTSSAVCKSILNQIGVKWVGSSVSGYINQIEDAISGKLLLLILDEVDLFLKKRKTNENLIEVFSNWNNCVLVFISNDPGWHDLIKDHRTISRLHLSNMIFEPYDEYDIFDIIKDRAKIGLAETSFDDNLLREISQFTAQYNGDARVAIKLLHRSAEYAEEEEDEKINTPHLNKAIDSLEVDNKLSFIKTLPPQHKVILISIYNASKNFKNPTIDAVYEEYKRLVRYHTEWRKLARHTVEVYINELETYKLIQRVVGKGRGRGKGRDPTCIITAFDVKKFEEMLKR</sequence>
<dbReference type="InterPro" id="IPR015163">
    <property type="entry name" value="Cdc6_C"/>
</dbReference>
<dbReference type="PANTHER" id="PTHR10763:SF26">
    <property type="entry name" value="CELL DIVISION CONTROL PROTEIN 6 HOMOLOG"/>
    <property type="match status" value="1"/>
</dbReference>
<dbReference type="InterPro" id="IPR014277">
    <property type="entry name" value="Orc1/Cdc6_arc"/>
</dbReference>
<keyword evidence="2 5" id="KW-0235">DNA replication</keyword>
<dbReference type="GO" id="GO:0005524">
    <property type="term" value="F:ATP binding"/>
    <property type="evidence" value="ECO:0007669"/>
    <property type="project" value="UniProtKB-UniRule"/>
</dbReference>
<comment type="caution">
    <text evidence="5">Lacks conserved residue(s) required for the propagation of feature annotation.</text>
</comment>
<dbReference type="PANTHER" id="PTHR10763">
    <property type="entry name" value="CELL DIVISION CONTROL PROTEIN 6-RELATED"/>
    <property type="match status" value="1"/>
</dbReference>
<comment type="function">
    <text evidence="5">Involved in regulation of DNA replication.</text>
</comment>
<evidence type="ECO:0000313" key="8">
    <source>
        <dbReference type="Proteomes" id="UP000320766"/>
    </source>
</evidence>
<dbReference type="InterPro" id="IPR036388">
    <property type="entry name" value="WH-like_DNA-bd_sf"/>
</dbReference>
<dbReference type="InterPro" id="IPR027417">
    <property type="entry name" value="P-loop_NTPase"/>
</dbReference>
<comment type="caution">
    <text evidence="7">The sequence shown here is derived from an EMBL/GenBank/DDBJ whole genome shotgun (WGS) entry which is preliminary data.</text>
</comment>